<dbReference type="Proteomes" id="UP000291892">
    <property type="component" value="Unassembled WGS sequence"/>
</dbReference>
<evidence type="ECO:0000256" key="2">
    <source>
        <dbReference type="SAM" id="SignalP"/>
    </source>
</evidence>
<feature type="chain" id="PRO_5041893169" description="Secreted protein" evidence="2">
    <location>
        <begin position="27"/>
        <end position="85"/>
    </location>
</feature>
<gene>
    <name evidence="4" type="ORF">ELG94_37410</name>
    <name evidence="3" type="ORF">GR217_00255</name>
</gene>
<dbReference type="RefSeq" id="WP_027688628.1">
    <property type="nucleotide sequence ID" value="NZ_SIKX01000006.1"/>
</dbReference>
<dbReference type="AlphaFoldDB" id="A0AAE4YJP5"/>
<evidence type="ECO:0000313" key="5">
    <source>
        <dbReference type="Proteomes" id="UP000291892"/>
    </source>
</evidence>
<organism evidence="3 6">
    <name type="scientific">Rhizobium ruizarguesonis</name>
    <dbReference type="NCBI Taxonomy" id="2081791"/>
    <lineage>
        <taxon>Bacteria</taxon>
        <taxon>Pseudomonadati</taxon>
        <taxon>Pseudomonadota</taxon>
        <taxon>Alphaproteobacteria</taxon>
        <taxon>Hyphomicrobiales</taxon>
        <taxon>Rhizobiaceae</taxon>
        <taxon>Rhizobium/Agrobacterium group</taxon>
        <taxon>Rhizobium</taxon>
    </lineage>
</organism>
<keyword evidence="2" id="KW-0732">Signal</keyword>
<proteinExistence type="predicted"/>
<protein>
    <recommendedName>
        <fullName evidence="7">Secreted protein</fullName>
    </recommendedName>
</protein>
<dbReference type="EMBL" id="SIKX01000006">
    <property type="protein sequence ID" value="TBF02593.1"/>
    <property type="molecule type" value="Genomic_DNA"/>
</dbReference>
<accession>A0AAE4YJP5</accession>
<evidence type="ECO:0008006" key="7">
    <source>
        <dbReference type="Google" id="ProtNLM"/>
    </source>
</evidence>
<comment type="caution">
    <text evidence="3">The sequence shown here is derived from an EMBL/GenBank/DDBJ whole genome shotgun (WGS) entry which is preliminary data.</text>
</comment>
<dbReference type="Proteomes" id="UP000661163">
    <property type="component" value="Unassembled WGS sequence"/>
</dbReference>
<evidence type="ECO:0000313" key="4">
    <source>
        <dbReference type="EMBL" id="TBF02593.1"/>
    </source>
</evidence>
<reference evidence="3 6" key="2">
    <citation type="submission" date="2019-12" db="EMBL/GenBank/DDBJ databases">
        <title>Rhizobium genotypes associated with high levels of biological nitrogen fixation by grain legumes in a temperate-maritime cropping system.</title>
        <authorList>
            <person name="Maluk M."/>
            <person name="Francesc Ferrando Molina F."/>
            <person name="Lopez Del Egido L."/>
            <person name="Lafos M."/>
            <person name="Langarica-Fuentes A."/>
            <person name="Gebre Yohannes G."/>
            <person name="Young M.W."/>
            <person name="Martin P."/>
            <person name="Gantlett R."/>
            <person name="Kenicer G."/>
            <person name="Hawes C."/>
            <person name="Begg G.S."/>
            <person name="Quilliam R.S."/>
            <person name="Squire G.R."/>
            <person name="Poole P.S."/>
            <person name="Young P.W."/>
            <person name="Iannetta P.M."/>
            <person name="James E.K."/>
        </authorList>
    </citation>
    <scope>NUCLEOTIDE SEQUENCE [LARGE SCALE GENOMIC DNA]</scope>
    <source>
        <strain evidence="3 6">JHI985</strain>
    </source>
</reference>
<evidence type="ECO:0000313" key="3">
    <source>
        <dbReference type="EMBL" id="NEI46126.1"/>
    </source>
</evidence>
<feature type="compositionally biased region" description="Basic and acidic residues" evidence="1">
    <location>
        <begin position="35"/>
        <end position="56"/>
    </location>
</feature>
<dbReference type="EMBL" id="WUFC01000001">
    <property type="protein sequence ID" value="NEI46126.1"/>
    <property type="molecule type" value="Genomic_DNA"/>
</dbReference>
<name>A0AAE4YJP5_9HYPH</name>
<evidence type="ECO:0000313" key="6">
    <source>
        <dbReference type="Proteomes" id="UP000661163"/>
    </source>
</evidence>
<feature type="signal peptide" evidence="2">
    <location>
        <begin position="1"/>
        <end position="26"/>
    </location>
</feature>
<reference evidence="4 5" key="1">
    <citation type="submission" date="2019-02" db="EMBL/GenBank/DDBJ databases">
        <title>The genomic architecture of introgression among sibling species of bacteria.</title>
        <authorList>
            <person name="Cavassim M.I.A."/>
            <person name="Moeskjaer S."/>
            <person name="Moslemi C."/>
            <person name="Fields B."/>
            <person name="Bachmann A."/>
            <person name="Vilhjalmsson B."/>
            <person name="Schierup M.H."/>
            <person name="Young J.P.W."/>
            <person name="Andersen S.U."/>
        </authorList>
    </citation>
    <scope>NUCLEOTIDE SEQUENCE [LARGE SCALE GENOMIC DNA]</scope>
    <source>
        <strain evidence="4 5">SM42</strain>
    </source>
</reference>
<evidence type="ECO:0000256" key="1">
    <source>
        <dbReference type="SAM" id="MobiDB-lite"/>
    </source>
</evidence>
<feature type="region of interest" description="Disordered" evidence="1">
    <location>
        <begin position="28"/>
        <end position="85"/>
    </location>
</feature>
<sequence length="85" mass="9473">MFGLKSFTAASMAAIFLMGMPVMSVATEQGQQRKSARDVRQDTRQGARDTKQDCRAANDQSNAACRQDKRATKQKGRQTGRDIKY</sequence>